<evidence type="ECO:0000256" key="1">
    <source>
        <dbReference type="ARBA" id="ARBA00001913"/>
    </source>
</evidence>
<dbReference type="Pfam" id="PF09154">
    <property type="entry name" value="Alpha-amy_C_pro"/>
    <property type="match status" value="1"/>
</dbReference>
<keyword evidence="10" id="KW-0732">Signal</keyword>
<keyword evidence="6 12" id="KW-0326">Glycosidase</keyword>
<comment type="cofactor">
    <cofactor evidence="1">
        <name>Ca(2+)</name>
        <dbReference type="ChEBI" id="CHEBI:29108"/>
    </cofactor>
</comment>
<keyword evidence="4 12" id="KW-0378">Hydrolase</keyword>
<evidence type="ECO:0000256" key="10">
    <source>
        <dbReference type="SAM" id="SignalP"/>
    </source>
</evidence>
<dbReference type="Pfam" id="PF00128">
    <property type="entry name" value="Alpha-amylase"/>
    <property type="match status" value="1"/>
</dbReference>
<dbReference type="GO" id="GO:0005509">
    <property type="term" value="F:calcium ion binding"/>
    <property type="evidence" value="ECO:0007669"/>
    <property type="project" value="InterPro"/>
</dbReference>
<dbReference type="InterPro" id="IPR013776">
    <property type="entry name" value="A-amylase_thermo"/>
</dbReference>
<evidence type="ECO:0000259" key="11">
    <source>
        <dbReference type="SMART" id="SM00642"/>
    </source>
</evidence>
<dbReference type="AlphaFoldDB" id="A0A5B8YEU5"/>
<feature type="region of interest" description="Disordered" evidence="9">
    <location>
        <begin position="23"/>
        <end position="46"/>
    </location>
</feature>
<reference evidence="12 13" key="1">
    <citation type="submission" date="2019-08" db="EMBL/GenBank/DDBJ databases">
        <title>Antarcticibacterium arcticum sp. nov., a bacterium isolated from marine sediment of the Canadian Beaufort Sea.</title>
        <authorList>
            <person name="Lee Y.M."/>
            <person name="Baek K."/>
            <person name="Lee D.-H."/>
            <person name="Shin S.C."/>
            <person name="Jin Y.K."/>
            <person name="Park Y."/>
        </authorList>
    </citation>
    <scope>NUCLEOTIDE SEQUENCE [LARGE SCALE GENOMIC DNA]</scope>
    <source>
        <strain evidence="12 13">PAMC 28998</strain>
    </source>
</reference>
<dbReference type="GO" id="GO:0005975">
    <property type="term" value="P:carbohydrate metabolic process"/>
    <property type="evidence" value="ECO:0007669"/>
    <property type="project" value="InterPro"/>
</dbReference>
<dbReference type="OrthoDB" id="9806009at2"/>
<name>A0A5B8YEU5_9FLAO</name>
<organism evidence="12 13">
    <name type="scientific">Antarcticibacterium arcticum</name>
    <dbReference type="NCBI Taxonomy" id="2585771"/>
    <lineage>
        <taxon>Bacteria</taxon>
        <taxon>Pseudomonadati</taxon>
        <taxon>Bacteroidota</taxon>
        <taxon>Flavobacteriia</taxon>
        <taxon>Flavobacteriales</taxon>
        <taxon>Flavobacteriaceae</taxon>
        <taxon>Antarcticibacterium</taxon>
    </lineage>
</organism>
<dbReference type="InterPro" id="IPR013780">
    <property type="entry name" value="Glyco_hydro_b"/>
</dbReference>
<dbReference type="NCBIfam" id="NF006970">
    <property type="entry name" value="PRK09441.1-3"/>
    <property type="match status" value="1"/>
</dbReference>
<dbReference type="Gene3D" id="2.60.40.1180">
    <property type="entry name" value="Golgi alpha-mannosidase II"/>
    <property type="match status" value="1"/>
</dbReference>
<sequence>MKRRIILMGWVMSMMIGFNSCSSDNDPIDNTDDNPGQVPTTPTEPGALNLENYKNGTGVMMQTFYWDVEPRHEWWKIINGKVEGWANAGIDRLWLPVATKGQSGGYSMGYDPSDYFDFGEFNQHGTVATRFGTRDELVTLIANAHANDLEVIADIVINHNSGGGLEWNPYRNKNTYTLFDGTHGNASGMFNRNYENFYPNSTSDYDHGSLFYAEQNLDHNQEYVKNWLWKSDNSVAKYYQDVMGFDGWRFDYVQGFEPWVIKEWMDEVGGFAVGENWDGNANNLRNWVAAAGIPAFDFSAFYKMEEAFDRHNDLTYLGKDMLRKTHPEMAVTFVANHDSEKDSNADNRIAAENKLKAYAYILTHDGYPTIFYSDYENAAFQDDLKKLILLHNTLATGDVEILYNDNDEYVMRRKGTSTNPGLILYINTSSNTKRRTINSHWTNTTLMDYSGKTTYKPTTGADGSVSIEAPAGSYSIWSITN</sequence>
<evidence type="ECO:0000256" key="9">
    <source>
        <dbReference type="SAM" id="MobiDB-lite"/>
    </source>
</evidence>
<evidence type="ECO:0000256" key="2">
    <source>
        <dbReference type="ARBA" id="ARBA00008061"/>
    </source>
</evidence>
<dbReference type="PIRSF" id="PIRSF001021">
    <property type="entry name" value="Alph-amls_thrmst"/>
    <property type="match status" value="1"/>
</dbReference>
<dbReference type="EC" id="3.2.1.1" evidence="12"/>
<dbReference type="CDD" id="cd11314">
    <property type="entry name" value="AmyAc_arch_bac_plant_AmyA"/>
    <property type="match status" value="1"/>
</dbReference>
<dbReference type="PANTHER" id="PTHR43447">
    <property type="entry name" value="ALPHA-AMYLASE"/>
    <property type="match status" value="1"/>
</dbReference>
<keyword evidence="13" id="KW-1185">Reference proteome</keyword>
<feature type="domain" description="Glycosyl hydrolase family 13 catalytic" evidence="11">
    <location>
        <begin position="58"/>
        <end position="391"/>
    </location>
</feature>
<feature type="signal peptide" evidence="10">
    <location>
        <begin position="1"/>
        <end position="22"/>
    </location>
</feature>
<dbReference type="Proteomes" id="UP000321954">
    <property type="component" value="Chromosome"/>
</dbReference>
<proteinExistence type="inferred from homology"/>
<dbReference type="InterPro" id="IPR017853">
    <property type="entry name" value="GH"/>
</dbReference>
<dbReference type="EMBL" id="CP042476">
    <property type="protein sequence ID" value="QED36430.1"/>
    <property type="molecule type" value="Genomic_DNA"/>
</dbReference>
<dbReference type="RefSeq" id="WP_146830232.1">
    <property type="nucleotide sequence ID" value="NZ_CP042476.1"/>
</dbReference>
<evidence type="ECO:0000313" key="13">
    <source>
        <dbReference type="Proteomes" id="UP000321954"/>
    </source>
</evidence>
<dbReference type="SUPFAM" id="SSF51445">
    <property type="entry name" value="(Trans)glycosidases"/>
    <property type="match status" value="1"/>
</dbReference>
<dbReference type="InterPro" id="IPR006047">
    <property type="entry name" value="GH13_cat_dom"/>
</dbReference>
<evidence type="ECO:0000256" key="8">
    <source>
        <dbReference type="PIRSR" id="PIRSR001021-2"/>
    </source>
</evidence>
<feature type="active site" description="Nucleophile" evidence="7">
    <location>
        <position position="251"/>
    </location>
</feature>
<evidence type="ECO:0000256" key="4">
    <source>
        <dbReference type="ARBA" id="ARBA00022801"/>
    </source>
</evidence>
<keyword evidence="5" id="KW-0119">Carbohydrate metabolism</keyword>
<evidence type="ECO:0000256" key="5">
    <source>
        <dbReference type="ARBA" id="ARBA00023277"/>
    </source>
</evidence>
<dbReference type="Gene3D" id="3.20.20.80">
    <property type="entry name" value="Glycosidases"/>
    <property type="match status" value="1"/>
</dbReference>
<protein>
    <submittedName>
        <fullName evidence="12">Alpha-amylase</fullName>
        <ecNumber evidence="12">3.2.1.1</ecNumber>
    </submittedName>
</protein>
<evidence type="ECO:0000256" key="7">
    <source>
        <dbReference type="PIRSR" id="PIRSR001021-1"/>
    </source>
</evidence>
<comment type="similarity">
    <text evidence="2">Belongs to the glycosyl hydrolase 13 family.</text>
</comment>
<evidence type="ECO:0000256" key="3">
    <source>
        <dbReference type="ARBA" id="ARBA00022723"/>
    </source>
</evidence>
<gene>
    <name evidence="12" type="ORF">FK178_01260</name>
</gene>
<evidence type="ECO:0000256" key="6">
    <source>
        <dbReference type="ARBA" id="ARBA00023295"/>
    </source>
</evidence>
<evidence type="ECO:0000313" key="12">
    <source>
        <dbReference type="EMBL" id="QED36430.1"/>
    </source>
</evidence>
<dbReference type="GO" id="GO:0004556">
    <property type="term" value="F:alpha-amylase activity"/>
    <property type="evidence" value="ECO:0007669"/>
    <property type="project" value="UniProtKB-EC"/>
</dbReference>
<keyword evidence="8" id="KW-0106">Calcium</keyword>
<feature type="binding site" evidence="8">
    <location>
        <position position="407"/>
    </location>
    <ligand>
        <name>Ca(2+)</name>
        <dbReference type="ChEBI" id="CHEBI:29108"/>
        <label>3</label>
    </ligand>
</feature>
<feature type="binding site" evidence="8">
    <location>
        <position position="158"/>
    </location>
    <ligand>
        <name>Ca(2+)</name>
        <dbReference type="ChEBI" id="CHEBI:29108"/>
        <label>1</label>
    </ligand>
</feature>
<dbReference type="KEGG" id="anp:FK178_01260"/>
<feature type="active site" description="Proton donor" evidence="7">
    <location>
        <position position="275"/>
    </location>
</feature>
<accession>A0A5B8YEU5</accession>
<dbReference type="SMART" id="SM00642">
    <property type="entry name" value="Aamy"/>
    <property type="match status" value="1"/>
</dbReference>
<keyword evidence="3 8" id="KW-0479">Metal-binding</keyword>
<dbReference type="InterPro" id="IPR015237">
    <property type="entry name" value="Alpha-amylase_C_pro"/>
</dbReference>
<feature type="chain" id="PRO_5023038158" evidence="10">
    <location>
        <begin position="23"/>
        <end position="481"/>
    </location>
</feature>